<feature type="transmembrane region" description="Helical" evidence="1">
    <location>
        <begin position="135"/>
        <end position="154"/>
    </location>
</feature>
<dbReference type="EMBL" id="JAIOUQ010000013">
    <property type="protein sequence ID" value="MBZ2166459.1"/>
    <property type="molecule type" value="Genomic_DNA"/>
</dbReference>
<organism evidence="2 3">
    <name type="scientific">Methanobacterium spitsbergense</name>
    <dbReference type="NCBI Taxonomy" id="2874285"/>
    <lineage>
        <taxon>Archaea</taxon>
        <taxon>Methanobacteriati</taxon>
        <taxon>Methanobacteriota</taxon>
        <taxon>Methanomada group</taxon>
        <taxon>Methanobacteria</taxon>
        <taxon>Methanobacteriales</taxon>
        <taxon>Methanobacteriaceae</taxon>
        <taxon>Methanobacterium</taxon>
    </lineage>
</organism>
<protein>
    <submittedName>
        <fullName evidence="2">HXXEE domain-containing protein</fullName>
    </submittedName>
</protein>
<dbReference type="InterPro" id="IPR025671">
    <property type="entry name" value="HXXEE"/>
</dbReference>
<comment type="caution">
    <text evidence="2">The sequence shown here is derived from an EMBL/GenBank/DDBJ whole genome shotgun (WGS) entry which is preliminary data.</text>
</comment>
<keyword evidence="1" id="KW-0812">Transmembrane</keyword>
<dbReference type="Pfam" id="PF13787">
    <property type="entry name" value="HXXEE"/>
    <property type="match status" value="1"/>
</dbReference>
<feature type="transmembrane region" description="Helical" evidence="1">
    <location>
        <begin position="160"/>
        <end position="184"/>
    </location>
</feature>
<feature type="transmembrane region" description="Helical" evidence="1">
    <location>
        <begin position="81"/>
        <end position="101"/>
    </location>
</feature>
<gene>
    <name evidence="2" type="ORF">K8N75_10465</name>
</gene>
<name>A0A8T5V0E9_9EURY</name>
<accession>A0A8T5V0E9</accession>
<reference evidence="3" key="1">
    <citation type="journal article" date="2022" name="Microbiol. Resour. Announc.">
        <title>Draft Genome Sequence of a Methanogenic Archaeon from West Spitsbergen Permafrost.</title>
        <authorList>
            <person name="Trubitsyn V."/>
            <person name="Rivkina E."/>
            <person name="Shcherbakova V."/>
        </authorList>
    </citation>
    <scope>NUCLEOTIDE SEQUENCE [LARGE SCALE GENOMIC DNA]</scope>
    <source>
        <strain evidence="3">VT</strain>
    </source>
</reference>
<dbReference type="RefSeq" id="WP_223792010.1">
    <property type="nucleotide sequence ID" value="NZ_JAIOUQ010000013.1"/>
</dbReference>
<feature type="transmembrane region" description="Helical" evidence="1">
    <location>
        <begin position="33"/>
        <end position="50"/>
    </location>
</feature>
<keyword evidence="3" id="KW-1185">Reference proteome</keyword>
<evidence type="ECO:0000313" key="2">
    <source>
        <dbReference type="EMBL" id="MBZ2166459.1"/>
    </source>
</evidence>
<sequence>MKKWLYKNWAKLCIILSIIVTIISLLYVKTDNIILFLIWIQIPIYLLHQFEEHSWPGGFKRFVNKEIFNVENGEYPLNDIIIFWINVPIIWILMPIFAVLSFNNLLFGLWIPIFAVFNSLTHVIGVIVKRKYNPGLFVSVVLGIPVAIYTLWLFYTLINIPLMVTLLSIVVVLLLHLAIIIPAVRRSKINKG</sequence>
<keyword evidence="1" id="KW-1133">Transmembrane helix</keyword>
<proteinExistence type="predicted"/>
<dbReference type="Proteomes" id="UP000825933">
    <property type="component" value="Unassembled WGS sequence"/>
</dbReference>
<dbReference type="AlphaFoldDB" id="A0A8T5V0E9"/>
<feature type="transmembrane region" description="Helical" evidence="1">
    <location>
        <begin position="9"/>
        <end position="27"/>
    </location>
</feature>
<evidence type="ECO:0000256" key="1">
    <source>
        <dbReference type="SAM" id="Phobius"/>
    </source>
</evidence>
<evidence type="ECO:0000313" key="3">
    <source>
        <dbReference type="Proteomes" id="UP000825933"/>
    </source>
</evidence>
<keyword evidence="1" id="KW-0472">Membrane</keyword>
<feature type="transmembrane region" description="Helical" evidence="1">
    <location>
        <begin position="107"/>
        <end position="128"/>
    </location>
</feature>